<organism evidence="1">
    <name type="scientific">hydrocarbon metagenome</name>
    <dbReference type="NCBI Taxonomy" id="938273"/>
    <lineage>
        <taxon>unclassified sequences</taxon>
        <taxon>metagenomes</taxon>
        <taxon>ecological metagenomes</taxon>
    </lineage>
</organism>
<evidence type="ECO:0000313" key="1">
    <source>
        <dbReference type="EMBL" id="KUG17116.1"/>
    </source>
</evidence>
<reference evidence="1" key="1">
    <citation type="journal article" date="2015" name="Proc. Natl. Acad. Sci. U.S.A.">
        <title>Networks of energetic and metabolic interactions define dynamics in microbial communities.</title>
        <authorList>
            <person name="Embree M."/>
            <person name="Liu J.K."/>
            <person name="Al-Bassam M.M."/>
            <person name="Zengler K."/>
        </authorList>
    </citation>
    <scope>NUCLEOTIDE SEQUENCE</scope>
</reference>
<accession>A0A0W8F8D6</accession>
<name>A0A0W8F8D6_9ZZZZ</name>
<comment type="caution">
    <text evidence="1">The sequence shown here is derived from an EMBL/GenBank/DDBJ whole genome shotgun (WGS) entry which is preliminary data.</text>
</comment>
<dbReference type="AlphaFoldDB" id="A0A0W8F8D6"/>
<protein>
    <submittedName>
        <fullName evidence="1">Uncharacterized protein</fullName>
    </submittedName>
</protein>
<proteinExistence type="predicted"/>
<sequence>MKKIICKNCGVVNEISDGALDDGDDWLECTLPEGFEWILPAGKITPVVGEPLYISGFGEHLSRQAYRDKYDIDPEIAYQLMRGSSRVRSAAMAYAGKQRVAATVSSKRRSESWLDEDDWTS</sequence>
<gene>
    <name evidence="1" type="ORF">ASZ90_013213</name>
</gene>
<dbReference type="EMBL" id="LNQE01001462">
    <property type="protein sequence ID" value="KUG17116.1"/>
    <property type="molecule type" value="Genomic_DNA"/>
</dbReference>